<feature type="compositionally biased region" description="Basic residues" evidence="1">
    <location>
        <begin position="1760"/>
        <end position="1771"/>
    </location>
</feature>
<accession>A0ABR3H7K2</accession>
<evidence type="ECO:0000259" key="2">
    <source>
        <dbReference type="PROSITE" id="PS50994"/>
    </source>
</evidence>
<dbReference type="Gene3D" id="3.30.420.10">
    <property type="entry name" value="Ribonuclease H-like superfamily/Ribonuclease H"/>
    <property type="match status" value="1"/>
</dbReference>
<dbReference type="PANTHER" id="PTHR47331">
    <property type="entry name" value="PHD-TYPE DOMAIN-CONTAINING PROTEIN"/>
    <property type="match status" value="1"/>
</dbReference>
<dbReference type="SUPFAM" id="SSF56672">
    <property type="entry name" value="DNA/RNA polymerases"/>
    <property type="match status" value="1"/>
</dbReference>
<reference evidence="3 4" key="1">
    <citation type="submission" date="2024-06" db="EMBL/GenBank/DDBJ databases">
        <title>A chromosome-level genome assembly of beet webworm, Loxostege sticticalis.</title>
        <authorList>
            <person name="Zhang Y."/>
        </authorList>
    </citation>
    <scope>NUCLEOTIDE SEQUENCE [LARGE SCALE GENOMIC DNA]</scope>
    <source>
        <strain evidence="3">AQ026</strain>
        <tissue evidence="3">Whole body</tissue>
    </source>
</reference>
<evidence type="ECO:0000256" key="1">
    <source>
        <dbReference type="SAM" id="MobiDB-lite"/>
    </source>
</evidence>
<dbReference type="Pfam" id="PF00665">
    <property type="entry name" value="rve"/>
    <property type="match status" value="1"/>
</dbReference>
<dbReference type="InterPro" id="IPR005312">
    <property type="entry name" value="DUF1759"/>
</dbReference>
<feature type="region of interest" description="Disordered" evidence="1">
    <location>
        <begin position="1721"/>
        <end position="1778"/>
    </location>
</feature>
<dbReference type="Pfam" id="PF17921">
    <property type="entry name" value="Integrase_H2C2"/>
    <property type="match status" value="1"/>
</dbReference>
<comment type="caution">
    <text evidence="3">The sequence shown here is derived from an EMBL/GenBank/DDBJ whole genome shotgun (WGS) entry which is preliminary data.</text>
</comment>
<dbReference type="InterPro" id="IPR043502">
    <property type="entry name" value="DNA/RNA_pol_sf"/>
</dbReference>
<dbReference type="SUPFAM" id="SSF53098">
    <property type="entry name" value="Ribonuclease H-like"/>
    <property type="match status" value="1"/>
</dbReference>
<feature type="compositionally biased region" description="Basic and acidic residues" evidence="1">
    <location>
        <begin position="414"/>
        <end position="431"/>
    </location>
</feature>
<dbReference type="Pfam" id="PF18701">
    <property type="entry name" value="DUF5641"/>
    <property type="match status" value="1"/>
</dbReference>
<sequence length="1778" mass="202754">MNQDIDTDPKFKEWTKQRASIRGRLTAFEKFLLELKEVDPKDITSTKINELNLRAEKMEALFAEFERCQVQIELLCPVLDDQIVERELTETKFYTNISLAQSLIELHSSSKKQNSTICHSHHNDNLNVKLPIIKLPTFDGNYFLWLEFRDTFESLIHNNETLPDINKFHYLRSSLEGSAALIIKSIEFTSQNYFVAWDLLCQRYNNKKLLINNHLKALFRIENINRESHRSIRYLIDIVTKNLRALTTLGQPVDQWDTLIIFMISTKLDPITSGKWEEYRNNLPDLPPLSKFIDFLSNRADILETMQANKGEKGNNNTQKEFQTRNDQKNILPNRFSKTFLTSGSKAGSFSCPLCQKGHRIIDCETFKMLSIDNKLSEVSRLKLCSNCLRRGHEVSNCRLGPCRLCNQKHNTMLHKDKNSNNHSHYNKDDSSSSSQVITSPKSLTVQSSSQVLLGTALIKVINPVNNQTYIARALLDAGSQTSFITEDLKHKIGLVNCDPEPLIISGINNVQVRVSDRCDIMINSLSETFTTNLNCLIVPQITGQLPNMSVNINQLNLPHNIQLADPQFCTPAAVDMLLGAEIFFDILCPERISLGPNMPTIQNTKFGWIVAGQFNINNNPPSHNIYCNFTKDISEKLTQFWDLEKIPTDSKCPMSADDEYCEEHFSKTTKRLSDGRFCVKMPLKELPESSLGDSYKMAAKRLFNLEKKLSKNPYLKQQYSDFINEYEALGHLTKVNRPKFGHYLPHHAVIRDSSETTKLRVVFDASAKTTTKKSLNDIQYTGPVVQDNLFDILIRFRQHRFVLSGDIQKCYRQIMLDESQRNLQLILWRDDESKPIEVFQLNTVTYGTASAPFLSTRCLLQLSLECPDPIIAEIIKKDLYMDDLLTGSDTVENLAYIRDKVTQVLNSACFPLHKFRTNCPQAFTDSTSSESLDLTKQSSVLGVKWAPDTDTLSFSIDMDHNEKITKRTILSNTCRIFDPLGLISPCTVVLKILLQNLWRLKLDWDEPVPNEIKKNWLKLANNINALLSVSVPRHVMCSTPVTCELHCFVDASQEAYGACVYMRTTDDTDSATVYLLCSKTKVAPLKPLTIPRLELSAALLGARLVRTVSNALRFSIHKTIFWSDSTITLGWIKTQPKILKAFVYNRIDEIHDLTSRDSWRHIPTDLNPADLASRGADPSQLVNSSLWWTGPDFLKLDESNWPRSPNIDNANLPEIKVLQSNVETKNSFIDLERYSNITKLKRIFAYINRFTHNCRNKENKLGGPLNEFELSQSLNCLIKIAQSESFSKEINLIKNKKKLTCSNLLQYSPFLDENGVLRLDGRLNNTEFNFERKHPALLHGRHHLTKLLMRAEHLRLLHAGPQLLMSSLREQFWPIGGRTLARKVVKQCIICTRYRAKTMEPLMGHLPASRVTQSYPFQICGTDFAGPFQISSKIGRGNRISKCYLCLFICFSTKAIHLETVSDLSTSAFLSCLRRFISRRGKPKQIYCDNGTNFVGAGNELSRALNAGMDSIFSFTAEEGIEFKYSPPYSPTFGGLWEAGVKSAKFHLKRIVGNASLTFEELSTLFAQIEAVLNSRPLTPLSCNPSDLSPLTPGHFLIGRPLTSLPSPPATEERKIRNRYQLIETLRESFWRRWHNEYLSELQRRTKWQLPYETLKEGSMVVFKEDKLPPMKWKIGRVHRLFPGKDGVSRVADFKTARGIERRALNKVCPLLHEEHILERPSAPMDPPAPSSAPQDVYAVAPNRSGRRARGGRDDRGHTGARRRQRHSSARQRPNNT</sequence>
<dbReference type="Proteomes" id="UP001549920">
    <property type="component" value="Unassembled WGS sequence"/>
</dbReference>
<dbReference type="Pfam" id="PF03564">
    <property type="entry name" value="DUF1759"/>
    <property type="match status" value="1"/>
</dbReference>
<gene>
    <name evidence="3" type="ORF">ABMA27_009301</name>
</gene>
<dbReference type="CDD" id="cd01644">
    <property type="entry name" value="RT_pepA17"/>
    <property type="match status" value="1"/>
</dbReference>
<keyword evidence="4" id="KW-1185">Reference proteome</keyword>
<feature type="region of interest" description="Disordered" evidence="1">
    <location>
        <begin position="414"/>
        <end position="440"/>
    </location>
</feature>
<dbReference type="PROSITE" id="PS50994">
    <property type="entry name" value="INTEGRASE"/>
    <property type="match status" value="1"/>
</dbReference>
<evidence type="ECO:0000313" key="3">
    <source>
        <dbReference type="EMBL" id="KAL0860752.1"/>
    </source>
</evidence>
<organism evidence="3 4">
    <name type="scientific">Loxostege sticticalis</name>
    <name type="common">Beet webworm moth</name>
    <dbReference type="NCBI Taxonomy" id="481309"/>
    <lineage>
        <taxon>Eukaryota</taxon>
        <taxon>Metazoa</taxon>
        <taxon>Ecdysozoa</taxon>
        <taxon>Arthropoda</taxon>
        <taxon>Hexapoda</taxon>
        <taxon>Insecta</taxon>
        <taxon>Pterygota</taxon>
        <taxon>Neoptera</taxon>
        <taxon>Endopterygota</taxon>
        <taxon>Lepidoptera</taxon>
        <taxon>Glossata</taxon>
        <taxon>Ditrysia</taxon>
        <taxon>Pyraloidea</taxon>
        <taxon>Crambidae</taxon>
        <taxon>Pyraustinae</taxon>
        <taxon>Loxostege</taxon>
    </lineage>
</organism>
<dbReference type="PANTHER" id="PTHR47331:SF5">
    <property type="entry name" value="RIBONUCLEASE H"/>
    <property type="match status" value="1"/>
</dbReference>
<feature type="domain" description="Integrase catalytic" evidence="2">
    <location>
        <begin position="1413"/>
        <end position="1602"/>
    </location>
</feature>
<evidence type="ECO:0000313" key="4">
    <source>
        <dbReference type="Proteomes" id="UP001549920"/>
    </source>
</evidence>
<proteinExistence type="predicted"/>
<dbReference type="Pfam" id="PF05380">
    <property type="entry name" value="Peptidase_A17"/>
    <property type="match status" value="1"/>
</dbReference>
<dbReference type="EMBL" id="JBEUOH010000024">
    <property type="protein sequence ID" value="KAL0860752.1"/>
    <property type="molecule type" value="Genomic_DNA"/>
</dbReference>
<name>A0ABR3H7K2_LOXSC</name>
<dbReference type="InterPro" id="IPR040676">
    <property type="entry name" value="DUF5641"/>
</dbReference>
<dbReference type="InterPro" id="IPR001584">
    <property type="entry name" value="Integrase_cat-core"/>
</dbReference>
<dbReference type="InterPro" id="IPR008042">
    <property type="entry name" value="Retrotrans_Pao"/>
</dbReference>
<dbReference type="InterPro" id="IPR041588">
    <property type="entry name" value="Integrase_H2C2"/>
</dbReference>
<protein>
    <recommendedName>
        <fullName evidence="2">Integrase catalytic domain-containing protein</fullName>
    </recommendedName>
</protein>
<dbReference type="InterPro" id="IPR036397">
    <property type="entry name" value="RNaseH_sf"/>
</dbReference>
<dbReference type="InterPro" id="IPR012337">
    <property type="entry name" value="RNaseH-like_sf"/>
</dbReference>